<protein>
    <recommendedName>
        <fullName evidence="3">D-inositol 3-phosphate glycosyltransferase</fullName>
    </recommendedName>
</protein>
<reference evidence="2" key="1">
    <citation type="submission" date="2024-05" db="EMBL/GenBank/DDBJ databases">
        <title>Draft genome assemblies of 36 bacteria isolated from hibernating arctic ground squirrels.</title>
        <authorList>
            <person name="McKee H."/>
            <person name="Mullen L."/>
            <person name="Drown D.M."/>
            <person name="Duddleston K.N."/>
        </authorList>
    </citation>
    <scope>NUCLEOTIDE SEQUENCE</scope>
    <source>
        <strain evidence="2">AR004</strain>
    </source>
</reference>
<evidence type="ECO:0000256" key="1">
    <source>
        <dbReference type="SAM" id="MobiDB-lite"/>
    </source>
</evidence>
<name>A0AAU8N377_9ACTO</name>
<organism evidence="2">
    <name type="scientific">Actinomyces timonensis</name>
    <dbReference type="NCBI Taxonomy" id="1288391"/>
    <lineage>
        <taxon>Bacteria</taxon>
        <taxon>Bacillati</taxon>
        <taxon>Actinomycetota</taxon>
        <taxon>Actinomycetes</taxon>
        <taxon>Actinomycetales</taxon>
        <taxon>Actinomycetaceae</taxon>
        <taxon>Actinomyces</taxon>
    </lineage>
</organism>
<accession>A0AAU8N377</accession>
<dbReference type="EMBL" id="CP159989">
    <property type="protein sequence ID" value="XCP82820.1"/>
    <property type="molecule type" value="Genomic_DNA"/>
</dbReference>
<dbReference type="Gene3D" id="3.40.50.2000">
    <property type="entry name" value="Glycogen Phosphorylase B"/>
    <property type="match status" value="1"/>
</dbReference>
<dbReference type="RefSeq" id="WP_366181055.1">
    <property type="nucleotide sequence ID" value="NZ_CP159989.1"/>
</dbReference>
<gene>
    <name evidence="2" type="ORF">ABXS69_02670</name>
</gene>
<dbReference type="AlphaFoldDB" id="A0AAU8N377"/>
<sequence length="407" mass="43552">MPQRPSSPPRVLVLSFSPIHRDARVLREIQALSEVGEVTSVGYGPTPPHVARHLRVPDSAPSLPQTPLGVARLALRRLRASETAAPAARTALRLVREAGLGRFDMVVANDARSIPTAFAVADGAPVWADMHEWAPEERTHVTSWRLLVAPLMDHICRAYLPRCAAVTTVGGEIAGLYERRYGVAPRLVRNAAAFAELSPSEPAPGGRIRLVHSGGAVPGRAIEAMIDAVRACDDRFTLDLFLVPGGDGGAYLNRLRARAAGCERISFPAPVPPGDLPRALNGYDVGVFWIPPFNTNARLTLPNKIFDYVQARLAIAVGPTAEMARLVDEHGLGVHSRTNEPADITATLMSLTTQDVVGYKRASHAAARALSFERDKGTIHAIVSELTGSPAAAPGPQSPGPQEDSQR</sequence>
<evidence type="ECO:0008006" key="3">
    <source>
        <dbReference type="Google" id="ProtNLM"/>
    </source>
</evidence>
<proteinExistence type="predicted"/>
<feature type="region of interest" description="Disordered" evidence="1">
    <location>
        <begin position="386"/>
        <end position="407"/>
    </location>
</feature>
<evidence type="ECO:0000313" key="2">
    <source>
        <dbReference type="EMBL" id="XCP82820.1"/>
    </source>
</evidence>
<dbReference type="SUPFAM" id="SSF53756">
    <property type="entry name" value="UDP-Glycosyltransferase/glycogen phosphorylase"/>
    <property type="match status" value="1"/>
</dbReference>